<keyword evidence="5 7" id="KW-0472">Membrane</keyword>
<dbReference type="Gene3D" id="1.20.1740.10">
    <property type="entry name" value="Amino acid/polyamine transporter I"/>
    <property type="match status" value="1"/>
</dbReference>
<protein>
    <recommendedName>
        <fullName evidence="10">Amino acid permease/ SLC12A domain-containing protein</fullName>
    </recommendedName>
</protein>
<feature type="transmembrane region" description="Helical" evidence="7">
    <location>
        <begin position="202"/>
        <end position="224"/>
    </location>
</feature>
<feature type="transmembrane region" description="Helical" evidence="7">
    <location>
        <begin position="514"/>
        <end position="535"/>
    </location>
</feature>
<keyword evidence="4 7" id="KW-1133">Transmembrane helix</keyword>
<evidence type="ECO:0000256" key="4">
    <source>
        <dbReference type="ARBA" id="ARBA00022989"/>
    </source>
</evidence>
<evidence type="ECO:0000256" key="7">
    <source>
        <dbReference type="SAM" id="Phobius"/>
    </source>
</evidence>
<dbReference type="InterPro" id="IPR002293">
    <property type="entry name" value="AA/rel_permease1"/>
</dbReference>
<keyword evidence="2" id="KW-0813">Transport</keyword>
<dbReference type="EMBL" id="ML993583">
    <property type="protein sequence ID" value="KAF2171481.1"/>
    <property type="molecule type" value="Genomic_DNA"/>
</dbReference>
<dbReference type="PIRSF" id="PIRSF006060">
    <property type="entry name" value="AA_transporter"/>
    <property type="match status" value="1"/>
</dbReference>
<evidence type="ECO:0000313" key="8">
    <source>
        <dbReference type="EMBL" id="KAF2171481.1"/>
    </source>
</evidence>
<evidence type="ECO:0000256" key="5">
    <source>
        <dbReference type="ARBA" id="ARBA00023136"/>
    </source>
</evidence>
<feature type="transmembrane region" description="Helical" evidence="7">
    <location>
        <begin position="160"/>
        <end position="182"/>
    </location>
</feature>
<dbReference type="RefSeq" id="XP_033672370.1">
    <property type="nucleotide sequence ID" value="XM_033804570.1"/>
</dbReference>
<feature type="transmembrane region" description="Helical" evidence="7">
    <location>
        <begin position="415"/>
        <end position="435"/>
    </location>
</feature>
<feature type="transmembrane region" description="Helical" evidence="7">
    <location>
        <begin position="314"/>
        <end position="335"/>
    </location>
</feature>
<dbReference type="GO" id="GO:0016020">
    <property type="term" value="C:membrane"/>
    <property type="evidence" value="ECO:0007669"/>
    <property type="project" value="UniProtKB-SubCell"/>
</dbReference>
<feature type="region of interest" description="Disordered" evidence="6">
    <location>
        <begin position="1"/>
        <end position="34"/>
    </location>
</feature>
<dbReference type="Proteomes" id="UP000799537">
    <property type="component" value="Unassembled WGS sequence"/>
</dbReference>
<feature type="transmembrane region" description="Helical" evidence="7">
    <location>
        <begin position="236"/>
        <end position="254"/>
    </location>
</feature>
<feature type="transmembrane region" description="Helical" evidence="7">
    <location>
        <begin position="115"/>
        <end position="139"/>
    </location>
</feature>
<comment type="subcellular location">
    <subcellularLocation>
        <location evidence="1">Membrane</location>
        <topology evidence="1">Multi-pass membrane protein</topology>
    </subcellularLocation>
</comment>
<dbReference type="GeneID" id="54557842"/>
<feature type="transmembrane region" description="Helical" evidence="7">
    <location>
        <begin position="81"/>
        <end position="103"/>
    </location>
</feature>
<dbReference type="PANTHER" id="PTHR45649:SF2">
    <property type="entry name" value="ACID PERMEASE, PUTATIVE-RELATED"/>
    <property type="match status" value="1"/>
</dbReference>
<reference evidence="8" key="1">
    <citation type="journal article" date="2020" name="Stud. Mycol.">
        <title>101 Dothideomycetes genomes: a test case for predicting lifestyles and emergence of pathogens.</title>
        <authorList>
            <person name="Haridas S."/>
            <person name="Albert R."/>
            <person name="Binder M."/>
            <person name="Bloem J."/>
            <person name="Labutti K."/>
            <person name="Salamov A."/>
            <person name="Andreopoulos B."/>
            <person name="Baker S."/>
            <person name="Barry K."/>
            <person name="Bills G."/>
            <person name="Bluhm B."/>
            <person name="Cannon C."/>
            <person name="Castanera R."/>
            <person name="Culley D."/>
            <person name="Daum C."/>
            <person name="Ezra D."/>
            <person name="Gonzalez J."/>
            <person name="Henrissat B."/>
            <person name="Kuo A."/>
            <person name="Liang C."/>
            <person name="Lipzen A."/>
            <person name="Lutzoni F."/>
            <person name="Magnuson J."/>
            <person name="Mondo S."/>
            <person name="Nolan M."/>
            <person name="Ohm R."/>
            <person name="Pangilinan J."/>
            <person name="Park H.-J."/>
            <person name="Ramirez L."/>
            <person name="Alfaro M."/>
            <person name="Sun H."/>
            <person name="Tritt A."/>
            <person name="Yoshinaga Y."/>
            <person name="Zwiers L.-H."/>
            <person name="Turgeon B."/>
            <person name="Goodwin S."/>
            <person name="Spatafora J."/>
            <person name="Crous P."/>
            <person name="Grigoriev I."/>
        </authorList>
    </citation>
    <scope>NUCLEOTIDE SEQUENCE</scope>
    <source>
        <strain evidence="8">ATCC 36951</strain>
    </source>
</reference>
<evidence type="ECO:0000256" key="2">
    <source>
        <dbReference type="ARBA" id="ARBA00022448"/>
    </source>
</evidence>
<feature type="transmembrane region" description="Helical" evidence="7">
    <location>
        <begin position="441"/>
        <end position="465"/>
    </location>
</feature>
<evidence type="ECO:0000256" key="1">
    <source>
        <dbReference type="ARBA" id="ARBA00004141"/>
    </source>
</evidence>
<organism evidence="8 9">
    <name type="scientific">Zasmidium cellare ATCC 36951</name>
    <dbReference type="NCBI Taxonomy" id="1080233"/>
    <lineage>
        <taxon>Eukaryota</taxon>
        <taxon>Fungi</taxon>
        <taxon>Dikarya</taxon>
        <taxon>Ascomycota</taxon>
        <taxon>Pezizomycotina</taxon>
        <taxon>Dothideomycetes</taxon>
        <taxon>Dothideomycetidae</taxon>
        <taxon>Mycosphaerellales</taxon>
        <taxon>Mycosphaerellaceae</taxon>
        <taxon>Zasmidium</taxon>
    </lineage>
</organism>
<name>A0A6A6CWJ7_ZASCE</name>
<proteinExistence type="predicted"/>
<sequence length="552" mass="60649">MASRPPFKQENSFGAGMGPSYEMKSMGSRDAGTAVEEVFSEEPAPIEGLPTNDSRYRNTYDDQKDMWRLNKKQELRRNFRFLSIFGYSLILVNGWVLAIIGVIAPLTNGGTAGAIWGYLIVICGLFLSTLSMAEMASMAPTAGGQYHWVSEFAPKNYQKVLSYITGWLCVLGWQTALCSTAYSGALSVQGIISLNLPNYSNAAWQGVLLTIAIVLSTIAFNTILLRKLPTFEGIMFTLHIFAFVAVIVVLWVMGDRAPASETFTQFSDYSGWGSYGTALFVGTLAATGSLVGSDCSAHLAEETQDASWVLPRTMVLTAITNYAMCFFTVITIMTVKGSSVDDLLSVPYQPYIKIFQNVTRTNGGATALTSIMFILLLFGIINQVTTTSRQLYAFARDKGLPFSGFLSHVRPGWDVPLNAVTVTLCFSILVSFIIIGSPVAFFTLASLCQSALYASYFIVIGCVAYRKITKQPLPPSRFDLGKAGLAINILAMAYLALQFVLIFFPTAPHPTAEYFNWAVVVFVGTVIIAFTWYFVRGRHEYLGPVEYVRKTE</sequence>
<dbReference type="Pfam" id="PF13520">
    <property type="entry name" value="AA_permease_2"/>
    <property type="match status" value="1"/>
</dbReference>
<dbReference type="OrthoDB" id="3257095at2759"/>
<feature type="transmembrane region" description="Helical" evidence="7">
    <location>
        <begin position="274"/>
        <end position="293"/>
    </location>
</feature>
<evidence type="ECO:0000256" key="6">
    <source>
        <dbReference type="SAM" id="MobiDB-lite"/>
    </source>
</evidence>
<accession>A0A6A6CWJ7</accession>
<evidence type="ECO:0008006" key="10">
    <source>
        <dbReference type="Google" id="ProtNLM"/>
    </source>
</evidence>
<keyword evidence="3 7" id="KW-0812">Transmembrane</keyword>
<dbReference type="GO" id="GO:0022857">
    <property type="term" value="F:transmembrane transporter activity"/>
    <property type="evidence" value="ECO:0007669"/>
    <property type="project" value="InterPro"/>
</dbReference>
<gene>
    <name evidence="8" type="ORF">M409DRAFT_18598</name>
</gene>
<feature type="transmembrane region" description="Helical" evidence="7">
    <location>
        <begin position="363"/>
        <end position="381"/>
    </location>
</feature>
<dbReference type="AlphaFoldDB" id="A0A6A6CWJ7"/>
<dbReference type="PANTHER" id="PTHR45649">
    <property type="entry name" value="AMINO-ACID PERMEASE BAT1"/>
    <property type="match status" value="1"/>
</dbReference>
<keyword evidence="9" id="KW-1185">Reference proteome</keyword>
<feature type="transmembrane region" description="Helical" evidence="7">
    <location>
        <begin position="485"/>
        <end position="508"/>
    </location>
</feature>
<evidence type="ECO:0000256" key="3">
    <source>
        <dbReference type="ARBA" id="ARBA00022692"/>
    </source>
</evidence>
<evidence type="ECO:0000313" key="9">
    <source>
        <dbReference type="Proteomes" id="UP000799537"/>
    </source>
</evidence>